<sequence length="1002" mass="117641">MKLDLQKYFEISTVHGLAYISKRFHIVERLFWLIAMILSVIYASNLIVELVIKIANFPIVTYLSEQSFSVLEINFPAVTVCPQQIFELPKGHRPSINKYSLNIQYEKHTFSVLHLESAEVEPELVDEIKYGNISYIEFLKRIENGIIKPQDLGYKILKRLQIIDLITNRGVFNKLNFSIPTDDFLEVANQFDKELGFDLSYYWINEDQQYITEIITEWGLCFTYNIAFSHDLLNINSTSDDFHYEYFPRWFEDINIEINKFPISISTSKAGLRAGFHPDINKLGDLTKAQYTVIFHDPFELPTANSKVIKLNIYYQTNVLVVPQINSIDESLVEYGPSERNCYLENEKILKFFKVYTKNNCENECLSDFMLNHCGCIEFFMIRNSTSRICSANEINCYSKAKSDFEENNDFCECFEPCDFVKYNFEIKEYGTIDSNSGHLRETLGFQLQYKTNEINQQVRKKQFNWLDFFSYVGGILGLFAGFSALSFVEIIYWFTIRVLFKHFGKRDAKVYPFEENNTKCSKFIEFLQSFLSESSIHGLWHIHEFSLISRQVMKKYEIFNEILITQASAPNSRVIAYDDNYKSVDDIPFPAITIVPEFAHSSHVVWKIYFKKTGSGFNADELLNNETTREGFILDVAQRAFCYEQYDGYDDNFDFSYIPYIIRALKKNSNIDWFRNQFSLLNGKYEPKYSEIRTSRGMGFTFNMIDADKLLNFDQIHLDFNYTRNITTNSDDSLILTKYPLTFNRQDKVIFKAKIKMPFNDMYETMICIKQSFMIHHSDDLPTFSQRKEFLNFDYGTTVDVTVTPEIIRTDHDLKFLKPEIRGCYFEGEKSLKYFKTYSQKNCDIECLTNVTEKSCGCVDINQPFKNIHDVCQNISRMLDNCFRDLQHQIYVFEHFSSEQNCSCLPLCNSVGYNINYNIRNDQDDNETTIIVTMNMDDIILFRRYQQFTFSDVVSYVGGLLGLFAGISMLSIVEFFYFFTIRLLVNLWRISRDSEINHEMR</sequence>
<keyword evidence="15" id="KW-1185">Reference proteome</keyword>
<evidence type="ECO:0000256" key="6">
    <source>
        <dbReference type="ARBA" id="ARBA00022989"/>
    </source>
</evidence>
<evidence type="ECO:0000256" key="8">
    <source>
        <dbReference type="ARBA" id="ARBA00023065"/>
    </source>
</evidence>
<evidence type="ECO:0000256" key="5">
    <source>
        <dbReference type="ARBA" id="ARBA00022692"/>
    </source>
</evidence>
<keyword evidence="3 12" id="KW-0813">Transport</keyword>
<evidence type="ECO:0000256" key="3">
    <source>
        <dbReference type="ARBA" id="ARBA00022448"/>
    </source>
</evidence>
<dbReference type="PANTHER" id="PTHR11690:SF288">
    <property type="entry name" value="AMILORIDE-SENSITIVE NA+ CHANNEL-RELATED"/>
    <property type="match status" value="1"/>
</dbReference>
<proteinExistence type="inferred from homology"/>
<keyword evidence="8 12" id="KW-0406">Ion transport</keyword>
<comment type="similarity">
    <text evidence="2 12">Belongs to the amiloride-sensitive sodium channel (TC 1.A.6) family.</text>
</comment>
<organism evidence="14 15">
    <name type="scientific">Chironomus riparius</name>
    <dbReference type="NCBI Taxonomy" id="315576"/>
    <lineage>
        <taxon>Eukaryota</taxon>
        <taxon>Metazoa</taxon>
        <taxon>Ecdysozoa</taxon>
        <taxon>Arthropoda</taxon>
        <taxon>Hexapoda</taxon>
        <taxon>Insecta</taxon>
        <taxon>Pterygota</taxon>
        <taxon>Neoptera</taxon>
        <taxon>Endopterygota</taxon>
        <taxon>Diptera</taxon>
        <taxon>Nematocera</taxon>
        <taxon>Chironomoidea</taxon>
        <taxon>Chironomidae</taxon>
        <taxon>Chironominae</taxon>
        <taxon>Chironomus</taxon>
    </lineage>
</organism>
<dbReference type="Proteomes" id="UP001153620">
    <property type="component" value="Chromosome 4"/>
</dbReference>
<evidence type="ECO:0000256" key="11">
    <source>
        <dbReference type="ARBA" id="ARBA00023303"/>
    </source>
</evidence>
<protein>
    <submittedName>
        <fullName evidence="14">Uncharacterized protein</fullName>
    </submittedName>
</protein>
<keyword evidence="5 12" id="KW-0812">Transmembrane</keyword>
<evidence type="ECO:0000313" key="15">
    <source>
        <dbReference type="Proteomes" id="UP001153620"/>
    </source>
</evidence>
<dbReference type="OrthoDB" id="6502088at2759"/>
<accession>A0A9N9WZG7</accession>
<comment type="subcellular location">
    <subcellularLocation>
        <location evidence="1">Membrane</location>
        <topology evidence="1">Multi-pass membrane protein</topology>
    </subcellularLocation>
</comment>
<dbReference type="Pfam" id="PF00858">
    <property type="entry name" value="ASC"/>
    <property type="match status" value="2"/>
</dbReference>
<feature type="transmembrane region" description="Helical" evidence="13">
    <location>
        <begin position="30"/>
        <end position="52"/>
    </location>
</feature>
<dbReference type="GO" id="GO:0005886">
    <property type="term" value="C:plasma membrane"/>
    <property type="evidence" value="ECO:0007669"/>
    <property type="project" value="TreeGrafter"/>
</dbReference>
<keyword evidence="11 12" id="KW-0407">Ion channel</keyword>
<evidence type="ECO:0000256" key="1">
    <source>
        <dbReference type="ARBA" id="ARBA00004141"/>
    </source>
</evidence>
<dbReference type="GO" id="GO:0015280">
    <property type="term" value="F:ligand-gated sodium channel activity"/>
    <property type="evidence" value="ECO:0007669"/>
    <property type="project" value="TreeGrafter"/>
</dbReference>
<name>A0A9N9WZG7_9DIPT</name>
<evidence type="ECO:0000256" key="12">
    <source>
        <dbReference type="RuleBase" id="RU000679"/>
    </source>
</evidence>
<keyword evidence="10 12" id="KW-0739">Sodium transport</keyword>
<dbReference type="Gene3D" id="1.10.287.820">
    <property type="entry name" value="Acid-sensing ion channel domain"/>
    <property type="match status" value="2"/>
</dbReference>
<feature type="transmembrane region" description="Helical" evidence="13">
    <location>
        <begin position="469"/>
        <end position="497"/>
    </location>
</feature>
<evidence type="ECO:0000256" key="10">
    <source>
        <dbReference type="ARBA" id="ARBA00023201"/>
    </source>
</evidence>
<keyword evidence="7" id="KW-0915">Sodium</keyword>
<dbReference type="AlphaFoldDB" id="A0A9N9WZG7"/>
<gene>
    <name evidence="14" type="ORF">CHIRRI_LOCUS15055</name>
</gene>
<evidence type="ECO:0000256" key="4">
    <source>
        <dbReference type="ARBA" id="ARBA00022461"/>
    </source>
</evidence>
<dbReference type="Gene3D" id="1.10.287.770">
    <property type="entry name" value="YojJ-like"/>
    <property type="match status" value="2"/>
</dbReference>
<dbReference type="PANTHER" id="PTHR11690">
    <property type="entry name" value="AMILORIDE-SENSITIVE SODIUM CHANNEL-RELATED"/>
    <property type="match status" value="1"/>
</dbReference>
<evidence type="ECO:0000313" key="14">
    <source>
        <dbReference type="EMBL" id="CAG9812250.1"/>
    </source>
</evidence>
<reference evidence="14" key="2">
    <citation type="submission" date="2022-10" db="EMBL/GenBank/DDBJ databases">
        <authorList>
            <consortium name="ENA_rothamsted_submissions"/>
            <consortium name="culmorum"/>
            <person name="King R."/>
        </authorList>
    </citation>
    <scope>NUCLEOTIDE SEQUENCE</scope>
</reference>
<evidence type="ECO:0000256" key="9">
    <source>
        <dbReference type="ARBA" id="ARBA00023136"/>
    </source>
</evidence>
<keyword evidence="9 13" id="KW-0472">Membrane</keyword>
<dbReference type="EMBL" id="OU895880">
    <property type="protein sequence ID" value="CAG9812250.1"/>
    <property type="molecule type" value="Genomic_DNA"/>
</dbReference>
<keyword evidence="6 13" id="KW-1133">Transmembrane helix</keyword>
<keyword evidence="4 12" id="KW-0894">Sodium channel</keyword>
<reference evidence="14" key="1">
    <citation type="submission" date="2022-01" db="EMBL/GenBank/DDBJ databases">
        <authorList>
            <person name="King R."/>
        </authorList>
    </citation>
    <scope>NUCLEOTIDE SEQUENCE</scope>
</reference>
<dbReference type="InterPro" id="IPR001873">
    <property type="entry name" value="ENaC"/>
</dbReference>
<evidence type="ECO:0000256" key="13">
    <source>
        <dbReference type="SAM" id="Phobius"/>
    </source>
</evidence>
<evidence type="ECO:0000256" key="7">
    <source>
        <dbReference type="ARBA" id="ARBA00023053"/>
    </source>
</evidence>
<evidence type="ECO:0000256" key="2">
    <source>
        <dbReference type="ARBA" id="ARBA00007193"/>
    </source>
</evidence>
<feature type="transmembrane region" description="Helical" evidence="13">
    <location>
        <begin position="954"/>
        <end position="980"/>
    </location>
</feature>